<sequence length="262" mass="28194">MIGMFDSGLGGLSVWRQLRHALPQQDVVYLADQGYCPYGERSQPELIARAEAITAWLLQQGAQLLLIACNTATSAAARHLRERYPQLPIVGMEPAIKPAVLASQSGRVGVLATHATLQGDKFRQLVAQFAGDTLVVPQAGKGFVELVEAGELDSERSRAVVGRALAPLLEQGVDHVVLGCTHYPFLAPLVRQLLPAHIDIIDPTDAVIRQTLRLMQQHGLAAASGPAANYRFASTGQPGNMAHFLQHTLGTMAQVEYIDLPG</sequence>
<feature type="active site" description="Proton donor/acceptor" evidence="7">
    <location>
        <position position="69"/>
    </location>
</feature>
<evidence type="ECO:0000313" key="8">
    <source>
        <dbReference type="EMBL" id="MDC7717223.1"/>
    </source>
</evidence>
<evidence type="ECO:0000256" key="1">
    <source>
        <dbReference type="ARBA" id="ARBA00001602"/>
    </source>
</evidence>
<dbReference type="EMBL" id="JAQQLF010000009">
    <property type="protein sequence ID" value="MDC7717223.1"/>
    <property type="molecule type" value="Genomic_DNA"/>
</dbReference>
<evidence type="ECO:0000256" key="3">
    <source>
        <dbReference type="ARBA" id="ARBA00022960"/>
    </source>
</evidence>
<feature type="binding site" evidence="7">
    <location>
        <begin position="6"/>
        <end position="7"/>
    </location>
    <ligand>
        <name>substrate</name>
    </ligand>
</feature>
<dbReference type="HAMAP" id="MF_00258">
    <property type="entry name" value="Glu_racemase"/>
    <property type="match status" value="1"/>
</dbReference>
<evidence type="ECO:0000256" key="5">
    <source>
        <dbReference type="ARBA" id="ARBA00023235"/>
    </source>
</evidence>
<feature type="binding site" evidence="7">
    <location>
        <begin position="181"/>
        <end position="182"/>
    </location>
    <ligand>
        <name>substrate</name>
    </ligand>
</feature>
<dbReference type="InterPro" id="IPR001920">
    <property type="entry name" value="Asp/Glu_race"/>
</dbReference>
<dbReference type="GO" id="GO:0008881">
    <property type="term" value="F:glutamate racemase activity"/>
    <property type="evidence" value="ECO:0007669"/>
    <property type="project" value="UniProtKB-EC"/>
</dbReference>
<comment type="pathway">
    <text evidence="7">Cell wall biogenesis; peptidoglycan biosynthesis.</text>
</comment>
<dbReference type="InterPro" id="IPR033134">
    <property type="entry name" value="Asp/Glu_racemase_AS_2"/>
</dbReference>
<dbReference type="InterPro" id="IPR015942">
    <property type="entry name" value="Asp/Glu/hydantoin_racemase"/>
</dbReference>
<feature type="active site" description="Proton donor/acceptor" evidence="7">
    <location>
        <position position="180"/>
    </location>
</feature>
<evidence type="ECO:0000256" key="7">
    <source>
        <dbReference type="HAMAP-Rule" id="MF_00258"/>
    </source>
</evidence>
<feature type="binding site" evidence="7">
    <location>
        <begin position="70"/>
        <end position="71"/>
    </location>
    <ligand>
        <name>substrate</name>
    </ligand>
</feature>
<keyword evidence="5 7" id="KW-0413">Isomerase</keyword>
<reference evidence="8 9" key="1">
    <citation type="submission" date="2023-01" db="EMBL/GenBank/DDBJ databases">
        <title>Novel species of the genus Vogesella isolated from rivers.</title>
        <authorList>
            <person name="Lu H."/>
        </authorList>
    </citation>
    <scope>NUCLEOTIDE SEQUENCE [LARGE SCALE GENOMIC DNA]</scope>
    <source>
        <strain evidence="8 9">DC21W</strain>
    </source>
</reference>
<keyword evidence="3 7" id="KW-0133">Cell shape</keyword>
<protein>
    <recommendedName>
        <fullName evidence="2 7">Glutamate racemase</fullName>
        <ecNumber evidence="2 7">5.1.1.3</ecNumber>
    </recommendedName>
</protein>
<keyword evidence="4 7" id="KW-0573">Peptidoglycan synthesis</keyword>
<dbReference type="Gene3D" id="3.40.50.1860">
    <property type="match status" value="2"/>
</dbReference>
<evidence type="ECO:0000256" key="6">
    <source>
        <dbReference type="ARBA" id="ARBA00023316"/>
    </source>
</evidence>
<evidence type="ECO:0000256" key="4">
    <source>
        <dbReference type="ARBA" id="ARBA00022984"/>
    </source>
</evidence>
<dbReference type="InterPro" id="IPR004391">
    <property type="entry name" value="Glu_race"/>
</dbReference>
<keyword evidence="6 7" id="KW-0961">Cell wall biogenesis/degradation</keyword>
<comment type="function">
    <text evidence="7">Provides the (R)-glutamate required for cell wall biosynthesis.</text>
</comment>
<evidence type="ECO:0000313" key="9">
    <source>
        <dbReference type="Proteomes" id="UP001219956"/>
    </source>
</evidence>
<dbReference type="Proteomes" id="UP001219956">
    <property type="component" value="Unassembled WGS sequence"/>
</dbReference>
<keyword evidence="9" id="KW-1185">Reference proteome</keyword>
<dbReference type="PROSITE" id="PS00924">
    <property type="entry name" value="ASP_GLU_RACEMASE_2"/>
    <property type="match status" value="1"/>
</dbReference>
<comment type="similarity">
    <text evidence="7">Belongs to the aspartate/glutamate racemases family.</text>
</comment>
<accession>A0ABT5IXG0</accession>
<evidence type="ECO:0000256" key="2">
    <source>
        <dbReference type="ARBA" id="ARBA00013090"/>
    </source>
</evidence>
<name>A0ABT5IXG0_9NEIS</name>
<dbReference type="RefSeq" id="WP_272751576.1">
    <property type="nucleotide sequence ID" value="NZ_JAQQLF010000009.1"/>
</dbReference>
<dbReference type="EC" id="5.1.1.3" evidence="2 7"/>
<gene>
    <name evidence="7 8" type="primary">murI</name>
    <name evidence="8" type="ORF">PQU95_08350</name>
</gene>
<proteinExistence type="inferred from homology"/>
<dbReference type="PANTHER" id="PTHR21198">
    <property type="entry name" value="GLUTAMATE RACEMASE"/>
    <property type="match status" value="1"/>
</dbReference>
<dbReference type="SUPFAM" id="SSF53681">
    <property type="entry name" value="Aspartate/glutamate racemase"/>
    <property type="match status" value="2"/>
</dbReference>
<dbReference type="PANTHER" id="PTHR21198:SF2">
    <property type="entry name" value="GLUTAMATE RACEMASE"/>
    <property type="match status" value="1"/>
</dbReference>
<comment type="caution">
    <text evidence="8">The sequence shown here is derived from an EMBL/GenBank/DDBJ whole genome shotgun (WGS) entry which is preliminary data.</text>
</comment>
<dbReference type="Pfam" id="PF01177">
    <property type="entry name" value="Asp_Glu_race"/>
    <property type="match status" value="1"/>
</dbReference>
<feature type="binding site" evidence="7">
    <location>
        <begin position="38"/>
        <end position="39"/>
    </location>
    <ligand>
        <name>substrate</name>
    </ligand>
</feature>
<organism evidence="8 9">
    <name type="scientific">Vogesella aquatica</name>
    <dbReference type="NCBI Taxonomy" id="2984206"/>
    <lineage>
        <taxon>Bacteria</taxon>
        <taxon>Pseudomonadati</taxon>
        <taxon>Pseudomonadota</taxon>
        <taxon>Betaproteobacteria</taxon>
        <taxon>Neisseriales</taxon>
        <taxon>Chromobacteriaceae</taxon>
        <taxon>Vogesella</taxon>
    </lineage>
</organism>
<comment type="catalytic activity">
    <reaction evidence="1 7">
        <text>L-glutamate = D-glutamate</text>
        <dbReference type="Rhea" id="RHEA:12813"/>
        <dbReference type="ChEBI" id="CHEBI:29985"/>
        <dbReference type="ChEBI" id="CHEBI:29986"/>
        <dbReference type="EC" id="5.1.1.3"/>
    </reaction>
</comment>
<dbReference type="NCBIfam" id="TIGR00067">
    <property type="entry name" value="glut_race"/>
    <property type="match status" value="1"/>
</dbReference>